<feature type="transmembrane region" description="Helical" evidence="1">
    <location>
        <begin position="100"/>
        <end position="122"/>
    </location>
</feature>
<dbReference type="InterPro" id="IPR013783">
    <property type="entry name" value="Ig-like_fold"/>
</dbReference>
<proteinExistence type="predicted"/>
<feature type="transmembrane region" description="Helical" evidence="1">
    <location>
        <begin position="233"/>
        <end position="257"/>
    </location>
</feature>
<dbReference type="Proteomes" id="UP000250369">
    <property type="component" value="Unassembled WGS sequence"/>
</dbReference>
<dbReference type="PANTHER" id="PTHR40050">
    <property type="entry name" value="INNER SPORE COAT PROTEIN H"/>
    <property type="match status" value="1"/>
</dbReference>
<gene>
    <name evidence="2" type="ORF">DQG23_32605</name>
</gene>
<evidence type="ECO:0008006" key="4">
    <source>
        <dbReference type="Google" id="ProtNLM"/>
    </source>
</evidence>
<protein>
    <recommendedName>
        <fullName evidence="4">Spore coat protein CotH</fullName>
    </recommendedName>
</protein>
<feature type="transmembrane region" description="Helical" evidence="1">
    <location>
        <begin position="65"/>
        <end position="88"/>
    </location>
</feature>
<dbReference type="OrthoDB" id="3235126at2"/>
<feature type="transmembrane region" description="Helical" evidence="1">
    <location>
        <begin position="398"/>
        <end position="417"/>
    </location>
</feature>
<feature type="transmembrane region" description="Helical" evidence="1">
    <location>
        <begin position="192"/>
        <end position="212"/>
    </location>
</feature>
<feature type="transmembrane region" description="Helical" evidence="1">
    <location>
        <begin position="166"/>
        <end position="186"/>
    </location>
</feature>
<feature type="transmembrane region" description="Helical" evidence="1">
    <location>
        <begin position="368"/>
        <end position="391"/>
    </location>
</feature>
<dbReference type="Pfam" id="PF08757">
    <property type="entry name" value="CotH"/>
    <property type="match status" value="1"/>
</dbReference>
<feature type="transmembrane region" description="Helical" evidence="1">
    <location>
        <begin position="21"/>
        <end position="45"/>
    </location>
</feature>
<dbReference type="InterPro" id="IPR031617">
    <property type="entry name" value="PelG"/>
</dbReference>
<evidence type="ECO:0000313" key="3">
    <source>
        <dbReference type="Proteomes" id="UP000250369"/>
    </source>
</evidence>
<dbReference type="Gene3D" id="2.60.40.10">
    <property type="entry name" value="Immunoglobulins"/>
    <property type="match status" value="1"/>
</dbReference>
<keyword evidence="1" id="KW-1133">Transmembrane helix</keyword>
<keyword evidence="1" id="KW-0472">Membrane</keyword>
<dbReference type="Pfam" id="PF16933">
    <property type="entry name" value="PelG"/>
    <property type="match status" value="1"/>
</dbReference>
<feature type="transmembrane region" description="Helical" evidence="1">
    <location>
        <begin position="423"/>
        <end position="443"/>
    </location>
</feature>
<organism evidence="2 3">
    <name type="scientific">Paenibacillus contaminans</name>
    <dbReference type="NCBI Taxonomy" id="450362"/>
    <lineage>
        <taxon>Bacteria</taxon>
        <taxon>Bacillati</taxon>
        <taxon>Bacillota</taxon>
        <taxon>Bacilli</taxon>
        <taxon>Bacillales</taxon>
        <taxon>Paenibacillaceae</taxon>
        <taxon>Paenibacillus</taxon>
    </lineage>
</organism>
<comment type="caution">
    <text evidence="2">The sequence shown here is derived from an EMBL/GenBank/DDBJ whole genome shotgun (WGS) entry which is preliminary data.</text>
</comment>
<dbReference type="RefSeq" id="WP_113035218.1">
    <property type="nucleotide sequence ID" value="NZ_QMFB01000028.1"/>
</dbReference>
<sequence>MAGIGFELRKLFQGQGLINNVRAYAYSSLTTIGPMILCMFLIIALQRMMTSNDASYLQWELYIATVTYCFIFSIIVTSGISMILTRFLADMLYQKKFDQILPSFNGALIVCLPLGAFVAWLFLRDVTASAGYKLGAYLFFMELIIIWIQSVYLSALKDYIRIVRSFAIGVVAALASGWLLFAITNFQPTTAALLSIDIGFFVICAMSMHHFKQMFPAAKGQLYFTFLSYFKKYPALFFTGCFMYSGVYVHNFVYWLGPNGREVANQYLVMPMYDLPVFYAFLSVVPSLVMFVVSVETSFYEKFRVYYLNVIGDGTLQDINKAKKAMQKTLIREIGFLMEVQLLFTVISIAIGMKMLPKIGFTMAQLDLFIVLVLGYFLFIMMFVFLHILMYFDDRKGVLIISGSFVLLNAVLSYWTMMGENDGFGMFIAAFIGLAAVIARLLYVLRNIDYYTFCSQPLMTKRKQAEAQTPIVKSAAVVSSVLVLSLFLSACTSGGTAESQGEPGAGEGDQAVVSESLVSNGLQEDKRLYDRDEDGSLKALYVTILPEKSDRPDPVNWYALNRITERYSEENLEVIVQEGKTDGSGPSPGAFGHGETSANAKISLRGNTARYAAQKSYKIKLYDEAGLWQSQRTLNLNKHISDLSRIRNKLSFDLMETIPNTTSLRTQFVQLYVKDLSEGAKTAVYQDYGLYTQIEQPNEMFLKSHWLDPHGYLYKVTFFEFQRYPEQLKSKSDPTYDKKEFETILEIKGRDEHDKLIAMLDDLNNKQIPIDEVVEKHFDSENLLTWTAMNILMDNMDTDANNFYLYSPLNSDKWYILPWDYDGGWELQREKKSIRDHQSGLSNFWGSTLHNRYFRTEEHIKQLTDKIDEIMKYINKDTVAKQIDKYKETVKPFLFRNPDIQFLPGLNTDFEKELEKLVNTPEKGKQRYLEELEKPRPFYQYEEESVGGQSVFTWEISYDLQGDNLTYDVAIAKDPLFTQIVVQKTGLQQNSFSTPQLKKGKYYWRVIVRDSKGNEQGSFDYYKDKEENYFNGIKEFEVD</sequence>
<feature type="transmembrane region" description="Helical" evidence="1">
    <location>
        <begin position="471"/>
        <end position="490"/>
    </location>
</feature>
<accession>A0A329M3S0</accession>
<dbReference type="EMBL" id="QMFB01000028">
    <property type="protein sequence ID" value="RAV13826.1"/>
    <property type="molecule type" value="Genomic_DNA"/>
</dbReference>
<dbReference type="PANTHER" id="PTHR40050:SF1">
    <property type="entry name" value="INNER SPORE COAT PROTEIN H"/>
    <property type="match status" value="1"/>
</dbReference>
<evidence type="ECO:0000313" key="2">
    <source>
        <dbReference type="EMBL" id="RAV13826.1"/>
    </source>
</evidence>
<reference evidence="2 3" key="1">
    <citation type="journal article" date="2009" name="Int. J. Syst. Evol. Microbiol.">
        <title>Paenibacillus contaminans sp. nov., isolated from a contaminated laboratory plate.</title>
        <authorList>
            <person name="Chou J.H."/>
            <person name="Lee J.H."/>
            <person name="Lin M.C."/>
            <person name="Chang P.S."/>
            <person name="Arun A.B."/>
            <person name="Young C.C."/>
            <person name="Chen W.M."/>
        </authorList>
    </citation>
    <scope>NUCLEOTIDE SEQUENCE [LARGE SCALE GENOMIC DNA]</scope>
    <source>
        <strain evidence="2 3">CKOBP-6</strain>
    </source>
</reference>
<name>A0A329M3S0_9BACL</name>
<evidence type="ECO:0000256" key="1">
    <source>
        <dbReference type="SAM" id="Phobius"/>
    </source>
</evidence>
<dbReference type="InterPro" id="IPR014867">
    <property type="entry name" value="Spore_coat_CotH_CotH2/3/7"/>
</dbReference>
<feature type="transmembrane region" description="Helical" evidence="1">
    <location>
        <begin position="277"/>
        <end position="295"/>
    </location>
</feature>
<feature type="transmembrane region" description="Helical" evidence="1">
    <location>
        <begin position="134"/>
        <end position="154"/>
    </location>
</feature>
<keyword evidence="1" id="KW-0812">Transmembrane</keyword>
<dbReference type="AlphaFoldDB" id="A0A329M3S0"/>
<feature type="transmembrane region" description="Helical" evidence="1">
    <location>
        <begin position="334"/>
        <end position="356"/>
    </location>
</feature>
<keyword evidence="3" id="KW-1185">Reference proteome</keyword>